<reference evidence="3 4" key="1">
    <citation type="submission" date="2020-02" db="EMBL/GenBank/DDBJ databases">
        <authorList>
            <person name="Li X.-J."/>
            <person name="Han X.-M."/>
        </authorList>
    </citation>
    <scope>NUCLEOTIDE SEQUENCE [LARGE SCALE GENOMIC DNA]</scope>
    <source>
        <strain evidence="3 4">CCTCC AB 2017055</strain>
    </source>
</reference>
<accession>A0A6L9SDV1</accession>
<dbReference type="PROSITE" id="PS51257">
    <property type="entry name" value="PROKAR_LIPOPROTEIN"/>
    <property type="match status" value="1"/>
</dbReference>
<sequence>MRARSAILAVLGCAAIMLGACTSGSDPSAGSTTTGRRLTTEESEALAISRFANYDAGLRQVDATIPDGTHTWRLRGWFDYRDRRGYATLWADGSEMAAALLMWSDQYLFSSQSGDVAAGDLPPLPVPETDEATAAWVPTDYAPEKHVPHAALQIIASLGADRPENPLLLQQSDARWLRTEEIDGVDLRVVSGPRPAQSADRARPGERADDAANDATVRYWIDRDGAMYRVEMRLGNAWGSVDLSAPGTTKVMIPDLTR</sequence>
<dbReference type="SUPFAM" id="SSF89392">
    <property type="entry name" value="Prokaryotic lipoproteins and lipoprotein localization factors"/>
    <property type="match status" value="1"/>
</dbReference>
<protein>
    <recommendedName>
        <fullName evidence="5">LppX_LprAFG lipoprotein</fullName>
    </recommendedName>
</protein>
<proteinExistence type="predicted"/>
<feature type="compositionally biased region" description="Basic and acidic residues" evidence="1">
    <location>
        <begin position="200"/>
        <end position="210"/>
    </location>
</feature>
<dbReference type="AlphaFoldDB" id="A0A6L9SDV1"/>
<dbReference type="InterPro" id="IPR029046">
    <property type="entry name" value="LolA/LolB/LppX"/>
</dbReference>
<evidence type="ECO:0008006" key="5">
    <source>
        <dbReference type="Google" id="ProtNLM"/>
    </source>
</evidence>
<gene>
    <name evidence="3" type="ORF">G1H10_24265</name>
</gene>
<feature type="chain" id="PRO_5026723658" description="LppX_LprAFG lipoprotein" evidence="2">
    <location>
        <begin position="26"/>
        <end position="258"/>
    </location>
</feature>
<evidence type="ECO:0000256" key="1">
    <source>
        <dbReference type="SAM" id="MobiDB-lite"/>
    </source>
</evidence>
<evidence type="ECO:0000313" key="3">
    <source>
        <dbReference type="EMBL" id="NEE03287.1"/>
    </source>
</evidence>
<dbReference type="Gene3D" id="2.50.20.20">
    <property type="match status" value="1"/>
</dbReference>
<comment type="caution">
    <text evidence="3">The sequence shown here is derived from an EMBL/GenBank/DDBJ whole genome shotgun (WGS) entry which is preliminary data.</text>
</comment>
<dbReference type="Proteomes" id="UP000475214">
    <property type="component" value="Unassembled WGS sequence"/>
</dbReference>
<keyword evidence="4" id="KW-1185">Reference proteome</keyword>
<evidence type="ECO:0000313" key="4">
    <source>
        <dbReference type="Proteomes" id="UP000475214"/>
    </source>
</evidence>
<feature type="signal peptide" evidence="2">
    <location>
        <begin position="1"/>
        <end position="25"/>
    </location>
</feature>
<dbReference type="EMBL" id="JAAGOA010000021">
    <property type="protein sequence ID" value="NEE03287.1"/>
    <property type="molecule type" value="Genomic_DNA"/>
</dbReference>
<keyword evidence="2" id="KW-0732">Signal</keyword>
<name>A0A6L9SDV1_9ACTN</name>
<evidence type="ECO:0000256" key="2">
    <source>
        <dbReference type="SAM" id="SignalP"/>
    </source>
</evidence>
<organism evidence="3 4">
    <name type="scientific">Phytoactinopolyspora halotolerans</name>
    <dbReference type="NCBI Taxonomy" id="1981512"/>
    <lineage>
        <taxon>Bacteria</taxon>
        <taxon>Bacillati</taxon>
        <taxon>Actinomycetota</taxon>
        <taxon>Actinomycetes</taxon>
        <taxon>Jiangellales</taxon>
        <taxon>Jiangellaceae</taxon>
        <taxon>Phytoactinopolyspora</taxon>
    </lineage>
</organism>
<feature type="region of interest" description="Disordered" evidence="1">
    <location>
        <begin position="190"/>
        <end position="210"/>
    </location>
</feature>